<dbReference type="EMBL" id="JBHULX010000017">
    <property type="protein sequence ID" value="MFD2591113.1"/>
    <property type="molecule type" value="Genomic_DNA"/>
</dbReference>
<reference evidence="2" key="1">
    <citation type="journal article" date="2019" name="Int. J. Syst. Evol. Microbiol.">
        <title>The Global Catalogue of Microorganisms (GCM) 10K type strain sequencing project: providing services to taxonomists for standard genome sequencing and annotation.</title>
        <authorList>
            <consortium name="The Broad Institute Genomics Platform"/>
            <consortium name="The Broad Institute Genome Sequencing Center for Infectious Disease"/>
            <person name="Wu L."/>
            <person name="Ma J."/>
        </authorList>
    </citation>
    <scope>NUCLEOTIDE SEQUENCE [LARGE SCALE GENOMIC DNA]</scope>
    <source>
        <strain evidence="2">KCTC 42423</strain>
    </source>
</reference>
<keyword evidence="2" id="KW-1185">Reference proteome</keyword>
<evidence type="ECO:0000313" key="2">
    <source>
        <dbReference type="Proteomes" id="UP001597459"/>
    </source>
</evidence>
<organism evidence="1 2">
    <name type="scientific">Aquimarina hainanensis</name>
    <dbReference type="NCBI Taxonomy" id="1578017"/>
    <lineage>
        <taxon>Bacteria</taxon>
        <taxon>Pseudomonadati</taxon>
        <taxon>Bacteroidota</taxon>
        <taxon>Flavobacteriia</taxon>
        <taxon>Flavobacteriales</taxon>
        <taxon>Flavobacteriaceae</taxon>
        <taxon>Aquimarina</taxon>
    </lineage>
</organism>
<comment type="caution">
    <text evidence="1">The sequence shown here is derived from an EMBL/GenBank/DDBJ whole genome shotgun (WGS) entry which is preliminary data.</text>
</comment>
<accession>A0ABW5NA97</accession>
<protein>
    <recommendedName>
        <fullName evidence="3">Outer membrane protein beta-barrel domain-containing protein</fullName>
    </recommendedName>
</protein>
<evidence type="ECO:0008006" key="3">
    <source>
        <dbReference type="Google" id="ProtNLM"/>
    </source>
</evidence>
<proteinExistence type="predicted"/>
<gene>
    <name evidence="1" type="ORF">ACFSTE_09745</name>
</gene>
<sequence length="281" mass="32341">MTTCYTAIGQTGTAQTQVRSKRLRTKNKGKFYFYWGWNVSQYSKSNIHFEGENYDFTIHNAKAHDKVTKPIGYDKYLNPANLTIPQTNARIGYYFHDNWNASIGLDHMKYVMEQYQTARISGDIYLTEDNEGTTYFNGTYNQQEQVLYEDFVAFEHTDGLNYVNLEIARVDNLGDFFGWNPDKIQLNITEGFSAGVLIPKTNAKVLNKDRYDQFHLSGYGVSLKAGINVTFFKYFFLQAELKGGFIDMPNIRTTSSKADSAKQHFNFLQQNITFGGIFKVF</sequence>
<dbReference type="Proteomes" id="UP001597459">
    <property type="component" value="Unassembled WGS sequence"/>
</dbReference>
<dbReference type="RefSeq" id="WP_254883993.1">
    <property type="nucleotide sequence ID" value="NZ_JBHULX010000017.1"/>
</dbReference>
<evidence type="ECO:0000313" key="1">
    <source>
        <dbReference type="EMBL" id="MFD2591113.1"/>
    </source>
</evidence>
<name>A0ABW5NA97_9FLAO</name>